<evidence type="ECO:0000313" key="2">
    <source>
        <dbReference type="Proteomes" id="UP000053820"/>
    </source>
</evidence>
<dbReference type="Pfam" id="PF18759">
    <property type="entry name" value="Plavaka"/>
    <property type="match status" value="1"/>
</dbReference>
<dbReference type="Proteomes" id="UP000053820">
    <property type="component" value="Unassembled WGS sequence"/>
</dbReference>
<dbReference type="InterPro" id="IPR041078">
    <property type="entry name" value="Plavaka"/>
</dbReference>
<keyword evidence="2" id="KW-1185">Reference proteome</keyword>
<sequence>MYVRNTLTNYTHFRDPFCHPPCTKATTLASITAVETDPNDLQAYFKACAKDRLNGVQKPFWDDWECSDPANFLTPEPLHHWHCEFYEHDIQWCMNAIGDAEIDFHFCIIVQPLTGQRHFAKGITTLKQVTGRVQRDLQCYIVGVIAGAAPAGVVRAVCALMDFRYLAQALIINDDGCKAIQHTLSEFHHYKQSIIAAGACCGESSNVLEHWQIPNQAHAEHCAQHSRQQPHHAMDCRYYGTSPY</sequence>
<gene>
    <name evidence="1" type="ORF">HYDPIDRAFT_95739</name>
</gene>
<evidence type="ECO:0000313" key="1">
    <source>
        <dbReference type="EMBL" id="KIJ61925.1"/>
    </source>
</evidence>
<dbReference type="AlphaFoldDB" id="A0A0C9VV12"/>
<organism evidence="1 2">
    <name type="scientific">Hydnomerulius pinastri MD-312</name>
    <dbReference type="NCBI Taxonomy" id="994086"/>
    <lineage>
        <taxon>Eukaryota</taxon>
        <taxon>Fungi</taxon>
        <taxon>Dikarya</taxon>
        <taxon>Basidiomycota</taxon>
        <taxon>Agaricomycotina</taxon>
        <taxon>Agaricomycetes</taxon>
        <taxon>Agaricomycetidae</taxon>
        <taxon>Boletales</taxon>
        <taxon>Boletales incertae sedis</taxon>
        <taxon>Leucogyrophana</taxon>
    </lineage>
</organism>
<protein>
    <submittedName>
        <fullName evidence="1">Uncharacterized protein</fullName>
    </submittedName>
</protein>
<proteinExistence type="predicted"/>
<dbReference type="HOGENOM" id="CLU_006344_12_3_1"/>
<dbReference type="EMBL" id="KN839859">
    <property type="protein sequence ID" value="KIJ61925.1"/>
    <property type="molecule type" value="Genomic_DNA"/>
</dbReference>
<reference evidence="1 2" key="1">
    <citation type="submission" date="2014-04" db="EMBL/GenBank/DDBJ databases">
        <title>Evolutionary Origins and Diversification of the Mycorrhizal Mutualists.</title>
        <authorList>
            <consortium name="DOE Joint Genome Institute"/>
            <consortium name="Mycorrhizal Genomics Consortium"/>
            <person name="Kohler A."/>
            <person name="Kuo A."/>
            <person name="Nagy L.G."/>
            <person name="Floudas D."/>
            <person name="Copeland A."/>
            <person name="Barry K.W."/>
            <person name="Cichocki N."/>
            <person name="Veneault-Fourrey C."/>
            <person name="LaButti K."/>
            <person name="Lindquist E.A."/>
            <person name="Lipzen A."/>
            <person name="Lundell T."/>
            <person name="Morin E."/>
            <person name="Murat C."/>
            <person name="Riley R."/>
            <person name="Ohm R."/>
            <person name="Sun H."/>
            <person name="Tunlid A."/>
            <person name="Henrissat B."/>
            <person name="Grigoriev I.V."/>
            <person name="Hibbett D.S."/>
            <person name="Martin F."/>
        </authorList>
    </citation>
    <scope>NUCLEOTIDE SEQUENCE [LARGE SCALE GENOMIC DNA]</scope>
    <source>
        <strain evidence="1 2">MD-312</strain>
    </source>
</reference>
<accession>A0A0C9VV12</accession>
<name>A0A0C9VV12_9AGAM</name>
<dbReference type="OrthoDB" id="3232986at2759"/>